<keyword evidence="5" id="KW-0520">NAD</keyword>
<keyword evidence="5" id="KW-0547">Nucleotide-binding</keyword>
<dbReference type="GO" id="GO:0003955">
    <property type="term" value="F:NAD(P)H dehydrogenase (quinone) activity"/>
    <property type="evidence" value="ECO:0007669"/>
    <property type="project" value="TreeGrafter"/>
</dbReference>
<organism evidence="9 10">
    <name type="scientific">Thiomicrorhabdus xiamenensis</name>
    <dbReference type="NCBI Taxonomy" id="2739063"/>
    <lineage>
        <taxon>Bacteria</taxon>
        <taxon>Pseudomonadati</taxon>
        <taxon>Pseudomonadota</taxon>
        <taxon>Gammaproteobacteria</taxon>
        <taxon>Thiotrichales</taxon>
        <taxon>Piscirickettsiaceae</taxon>
        <taxon>Thiomicrorhabdus</taxon>
    </lineage>
</organism>
<feature type="disulfide bond" description="Redox-active" evidence="6">
    <location>
        <begin position="41"/>
        <end position="46"/>
    </location>
</feature>
<dbReference type="InterPro" id="IPR023753">
    <property type="entry name" value="FAD/NAD-binding_dom"/>
</dbReference>
<dbReference type="PANTHER" id="PTHR43014:SF4">
    <property type="entry name" value="PYRIDINE NUCLEOTIDE-DISULFIDE OXIDOREDUCTASE RCLA-RELATED"/>
    <property type="match status" value="1"/>
</dbReference>
<evidence type="ECO:0000313" key="10">
    <source>
        <dbReference type="Proteomes" id="UP000504724"/>
    </source>
</evidence>
<dbReference type="Pfam" id="PF02852">
    <property type="entry name" value="Pyr_redox_dim"/>
    <property type="match status" value="1"/>
</dbReference>
<reference evidence="9 10" key="1">
    <citation type="submission" date="2020-05" db="EMBL/GenBank/DDBJ databases">
        <title>Thiomicrorhabdus sediminis sp.nov. and Thiomicrorhabdus xiamenensis sp.nov., novel sulfur-oxidizing bacteria isolated from coastal sediment.</title>
        <authorList>
            <person name="Liu X."/>
        </authorList>
    </citation>
    <scope>NUCLEOTIDE SEQUENCE [LARGE SCALE GENOMIC DNA]</scope>
    <source>
        <strain evidence="9 10">G2</strain>
    </source>
</reference>
<dbReference type="EC" id="1.8.1.4" evidence="9"/>
<evidence type="ECO:0000256" key="4">
    <source>
        <dbReference type="PIRSR" id="PIRSR000350-2"/>
    </source>
</evidence>
<feature type="domain" description="FAD/NAD(P)-binding" evidence="8">
    <location>
        <begin position="5"/>
        <end position="321"/>
    </location>
</feature>
<feature type="binding site" evidence="5">
    <location>
        <begin position="177"/>
        <end position="184"/>
    </location>
    <ligand>
        <name>NAD(+)</name>
        <dbReference type="ChEBI" id="CHEBI:57540"/>
    </ligand>
</feature>
<comment type="similarity">
    <text evidence="1">Belongs to the class-I pyridine nucleotide-disulfide oxidoreductase family.</text>
</comment>
<dbReference type="PRINTS" id="PR00368">
    <property type="entry name" value="FADPNR"/>
</dbReference>
<dbReference type="InterPro" id="IPR036188">
    <property type="entry name" value="FAD/NAD-bd_sf"/>
</dbReference>
<accession>A0A7D4T1I8</accession>
<evidence type="ECO:0000256" key="6">
    <source>
        <dbReference type="PIRSR" id="PIRSR000350-4"/>
    </source>
</evidence>
<proteinExistence type="inferred from homology"/>
<evidence type="ECO:0000256" key="3">
    <source>
        <dbReference type="ARBA" id="ARBA00022827"/>
    </source>
</evidence>
<feature type="binding site" evidence="5">
    <location>
        <position position="50"/>
    </location>
    <ligand>
        <name>FAD</name>
        <dbReference type="ChEBI" id="CHEBI:57692"/>
    </ligand>
</feature>
<feature type="binding site" evidence="5">
    <location>
        <position position="200"/>
    </location>
    <ligand>
        <name>NAD(+)</name>
        <dbReference type="ChEBI" id="CHEBI:57540"/>
    </ligand>
</feature>
<evidence type="ECO:0000256" key="1">
    <source>
        <dbReference type="ARBA" id="ARBA00007532"/>
    </source>
</evidence>
<feature type="binding site" evidence="5">
    <location>
        <position position="264"/>
    </location>
    <ligand>
        <name>NAD(+)</name>
        <dbReference type="ChEBI" id="CHEBI:57540"/>
    </ligand>
</feature>
<feature type="active site" description="Proton acceptor" evidence="4">
    <location>
        <position position="439"/>
    </location>
</feature>
<evidence type="ECO:0000259" key="7">
    <source>
        <dbReference type="Pfam" id="PF02852"/>
    </source>
</evidence>
<dbReference type="GO" id="GO:0050660">
    <property type="term" value="F:flavin adenine dinucleotide binding"/>
    <property type="evidence" value="ECO:0007669"/>
    <property type="project" value="TreeGrafter"/>
</dbReference>
<evidence type="ECO:0000313" key="9">
    <source>
        <dbReference type="EMBL" id="QKI89605.1"/>
    </source>
</evidence>
<keyword evidence="3 5" id="KW-0274">FAD</keyword>
<dbReference type="GO" id="GO:0004148">
    <property type="term" value="F:dihydrolipoyl dehydrogenase (NADH) activity"/>
    <property type="evidence" value="ECO:0007669"/>
    <property type="project" value="UniProtKB-EC"/>
</dbReference>
<dbReference type="EMBL" id="CP054020">
    <property type="protein sequence ID" value="QKI89605.1"/>
    <property type="molecule type" value="Genomic_DNA"/>
</dbReference>
<protein>
    <submittedName>
        <fullName evidence="9">Dihydrolipoyl dehydrogenase</fullName>
        <ecNumber evidence="9">1.8.1.4</ecNumber>
    </submittedName>
</protein>
<dbReference type="SUPFAM" id="SSF55424">
    <property type="entry name" value="FAD/NAD-linked reductases, dimerisation (C-terminal) domain"/>
    <property type="match status" value="1"/>
</dbReference>
<evidence type="ECO:0000259" key="8">
    <source>
        <dbReference type="Pfam" id="PF07992"/>
    </source>
</evidence>
<dbReference type="Pfam" id="PF07992">
    <property type="entry name" value="Pyr_redox_2"/>
    <property type="match status" value="1"/>
</dbReference>
<dbReference type="Gene3D" id="3.30.390.30">
    <property type="match status" value="1"/>
</dbReference>
<keyword evidence="10" id="KW-1185">Reference proteome</keyword>
<dbReference type="InterPro" id="IPR016156">
    <property type="entry name" value="FAD/NAD-linked_Rdtase_dimer_sf"/>
</dbReference>
<keyword evidence="2" id="KW-0285">Flavoprotein</keyword>
<dbReference type="Gene3D" id="3.50.50.60">
    <property type="entry name" value="FAD/NAD(P)-binding domain"/>
    <property type="match status" value="2"/>
</dbReference>
<dbReference type="RefSeq" id="WP_173285579.1">
    <property type="nucleotide sequence ID" value="NZ_CP054020.1"/>
</dbReference>
<dbReference type="InterPro" id="IPR001100">
    <property type="entry name" value="Pyr_nuc-diS_OxRdtase"/>
</dbReference>
<dbReference type="KEGG" id="txa:HQN79_08500"/>
<dbReference type="PANTHER" id="PTHR43014">
    <property type="entry name" value="MERCURIC REDUCTASE"/>
    <property type="match status" value="1"/>
</dbReference>
<evidence type="ECO:0000256" key="5">
    <source>
        <dbReference type="PIRSR" id="PIRSR000350-3"/>
    </source>
</evidence>
<dbReference type="Proteomes" id="UP000504724">
    <property type="component" value="Chromosome"/>
</dbReference>
<evidence type="ECO:0000256" key="2">
    <source>
        <dbReference type="ARBA" id="ARBA00022630"/>
    </source>
</evidence>
<dbReference type="InterPro" id="IPR004099">
    <property type="entry name" value="Pyr_nucl-diS_OxRdtase_dimer"/>
</dbReference>
<dbReference type="SUPFAM" id="SSF51905">
    <property type="entry name" value="FAD/NAD(P)-binding domain"/>
    <property type="match status" value="1"/>
</dbReference>
<name>A0A7D4T1I8_9GAMM</name>
<keyword evidence="9" id="KW-0560">Oxidoreductase</keyword>
<feature type="binding site" evidence="5">
    <location>
        <position position="306"/>
    </location>
    <ligand>
        <name>FAD</name>
        <dbReference type="ChEBI" id="CHEBI:57692"/>
    </ligand>
</feature>
<dbReference type="AlphaFoldDB" id="A0A7D4T1I8"/>
<dbReference type="NCBIfam" id="NF004939">
    <property type="entry name" value="PRK06292.1-1"/>
    <property type="match status" value="1"/>
</dbReference>
<dbReference type="PRINTS" id="PR00411">
    <property type="entry name" value="PNDRDTASEI"/>
</dbReference>
<dbReference type="PIRSF" id="PIRSF000350">
    <property type="entry name" value="Mercury_reductase_MerA"/>
    <property type="match status" value="1"/>
</dbReference>
<comment type="cofactor">
    <cofactor evidence="5">
        <name>FAD</name>
        <dbReference type="ChEBI" id="CHEBI:57692"/>
    </cofactor>
    <text evidence="5">Binds 1 FAD per subunit.</text>
</comment>
<gene>
    <name evidence="9" type="ORF">HQN79_08500</name>
</gene>
<sequence>MRKVKYAIIGAGTSGLTALSYLKKRNEDFVMIQGGPYGTTCARVGCMPSKALIHTANHYHQRHHMAEIGIENAEQQEVDLVKVMQRVRALRDRFTGGVKSGSTDTLAPGQLIEGYAEFVAPNQLKVNDEVIEAERIIIANGSRPVVPTPWKELGDKLMTSDEIFELETLPKRIAVIGLGVIGLELGQALARLGIEVVGVEMLNTLGGLSVPEVVEEAVAEFSKEFPVHLGVAANLRLNPDNPEEVEVQIGEEKVYVDAVFASLGRRPNIDNLNLAAAGVELDGRGMPNFNLHTSQIEDKPIFIAGDVNGYRQILHEAGDEGRMAVLNAVSYPQISAYARKTSLGVAFTDPQIGLVGQRYTELDADKIEVVTFKLNCANGRAIVIGQDKGAISLFADKESKQLLGAELFLFEGEHMAHLLAWMIEQKLTVMDLLRMPFYHPVLEEALQSALRELAHKLYPQDTDWMEAELSALEG</sequence>
<feature type="domain" description="Pyridine nucleotide-disulphide oxidoreductase dimerisation" evidence="7">
    <location>
        <begin position="345"/>
        <end position="449"/>
    </location>
</feature>